<comment type="cofactor">
    <cofactor evidence="1 6">
        <name>pyridoxal 5'-phosphate</name>
        <dbReference type="ChEBI" id="CHEBI:597326"/>
    </cofactor>
</comment>
<dbReference type="Proteomes" id="UP001589814">
    <property type="component" value="Unassembled WGS sequence"/>
</dbReference>
<protein>
    <recommendedName>
        <fullName evidence="6">Aminotransferase</fullName>
        <ecNumber evidence="6">2.6.1.-</ecNumber>
    </recommendedName>
</protein>
<comment type="similarity">
    <text evidence="2 6">Belongs to the class-I pyridoxal-phosphate-dependent aminotransferase family.</text>
</comment>
<dbReference type="SUPFAM" id="SSF53383">
    <property type="entry name" value="PLP-dependent transferases"/>
    <property type="match status" value="1"/>
</dbReference>
<reference evidence="8 9" key="1">
    <citation type="submission" date="2024-09" db="EMBL/GenBank/DDBJ databases">
        <authorList>
            <person name="Sun Q."/>
            <person name="Mori K."/>
        </authorList>
    </citation>
    <scope>NUCLEOTIDE SEQUENCE [LARGE SCALE GENOMIC DNA]</scope>
    <source>
        <strain evidence="8 9">CCM 7415</strain>
    </source>
</reference>
<proteinExistence type="inferred from homology"/>
<keyword evidence="3 6" id="KW-0032">Aminotransferase</keyword>
<comment type="caution">
    <text evidence="8">The sequence shown here is derived from an EMBL/GenBank/DDBJ whole genome shotgun (WGS) entry which is preliminary data.</text>
</comment>
<dbReference type="Pfam" id="PF00155">
    <property type="entry name" value="Aminotran_1_2"/>
    <property type="match status" value="1"/>
</dbReference>
<evidence type="ECO:0000256" key="6">
    <source>
        <dbReference type="RuleBase" id="RU000481"/>
    </source>
</evidence>
<dbReference type="PANTHER" id="PTHR46383:SF1">
    <property type="entry name" value="ASPARTATE AMINOTRANSFERASE"/>
    <property type="match status" value="1"/>
</dbReference>
<evidence type="ECO:0000256" key="1">
    <source>
        <dbReference type="ARBA" id="ARBA00001933"/>
    </source>
</evidence>
<keyword evidence="9" id="KW-1185">Reference proteome</keyword>
<dbReference type="PANTHER" id="PTHR46383">
    <property type="entry name" value="ASPARTATE AMINOTRANSFERASE"/>
    <property type="match status" value="1"/>
</dbReference>
<dbReference type="Gene3D" id="3.40.640.10">
    <property type="entry name" value="Type I PLP-dependent aspartate aminotransferase-like (Major domain)"/>
    <property type="match status" value="1"/>
</dbReference>
<name>A0ABV6G878_9GAMM</name>
<gene>
    <name evidence="8" type="ORF">ACFFHW_17255</name>
</gene>
<dbReference type="InterPro" id="IPR015422">
    <property type="entry name" value="PyrdxlP-dep_Trfase_small"/>
</dbReference>
<evidence type="ECO:0000313" key="9">
    <source>
        <dbReference type="Proteomes" id="UP001589814"/>
    </source>
</evidence>
<evidence type="ECO:0000259" key="7">
    <source>
        <dbReference type="Pfam" id="PF00155"/>
    </source>
</evidence>
<dbReference type="InterPro" id="IPR015421">
    <property type="entry name" value="PyrdxlP-dep_Trfase_major"/>
</dbReference>
<evidence type="ECO:0000256" key="2">
    <source>
        <dbReference type="ARBA" id="ARBA00007441"/>
    </source>
</evidence>
<feature type="domain" description="Aminotransferase class I/classII large" evidence="7">
    <location>
        <begin position="10"/>
        <end position="369"/>
    </location>
</feature>
<evidence type="ECO:0000313" key="8">
    <source>
        <dbReference type="EMBL" id="MFC0269713.1"/>
    </source>
</evidence>
<dbReference type="InterPro" id="IPR015424">
    <property type="entry name" value="PyrdxlP-dep_Trfase"/>
</dbReference>
<evidence type="ECO:0000256" key="3">
    <source>
        <dbReference type="ARBA" id="ARBA00022576"/>
    </source>
</evidence>
<dbReference type="InterPro" id="IPR004838">
    <property type="entry name" value="NHTrfase_class1_PyrdxlP-BS"/>
</dbReference>
<dbReference type="RefSeq" id="WP_019951980.1">
    <property type="nucleotide sequence ID" value="NZ_JBHLVX010000067.1"/>
</dbReference>
<evidence type="ECO:0000256" key="4">
    <source>
        <dbReference type="ARBA" id="ARBA00022679"/>
    </source>
</evidence>
<evidence type="ECO:0000256" key="5">
    <source>
        <dbReference type="ARBA" id="ARBA00022898"/>
    </source>
</evidence>
<organism evidence="8 9">
    <name type="scientific">Kushneria aurantia</name>
    <dbReference type="NCBI Taxonomy" id="504092"/>
    <lineage>
        <taxon>Bacteria</taxon>
        <taxon>Pseudomonadati</taxon>
        <taxon>Pseudomonadota</taxon>
        <taxon>Gammaproteobacteria</taxon>
        <taxon>Oceanospirillales</taxon>
        <taxon>Halomonadaceae</taxon>
        <taxon>Kushneria</taxon>
    </lineage>
</organism>
<dbReference type="EMBL" id="JBHLVX010000067">
    <property type="protein sequence ID" value="MFC0269713.1"/>
    <property type="molecule type" value="Genomic_DNA"/>
</dbReference>
<dbReference type="EC" id="2.6.1.-" evidence="6"/>
<keyword evidence="5" id="KW-0663">Pyridoxal phosphate</keyword>
<accession>A0ABV6G878</accession>
<dbReference type="InterPro" id="IPR004839">
    <property type="entry name" value="Aminotransferase_I/II_large"/>
</dbReference>
<sequence length="377" mass="40908">MRELAEQGRKVINLGEGELDFSTPDYVKRSGIEAIENDFTKYTEVTGIDELKSAIAFKLSRDSGVDYAKEQIIAASGGKQIIFNAMLATLDADDEVVIPAPYWVSYPDIVRLTGATPVIVECDRDQGFKLTPWGLREALNTNTRWLILNSPNNPTGAVYSRDELSALLDVLDDFPNILVLADDIYEHLTYEMPGISPVACRPDLAERILTVNGVSKLYAMTGWRIGYAAGPEWLIKAMTTLQSQSTTSAASMCQVAAGVALENSLDFLEPRLTELRERRDLVVAAIKAIDGLDCDTPGGAFYVYVDCRGLMGRRTPAGDALESDVDLAAYLASEAGVGVVPGTAFGLAPYLRLAYGLSREDIERAMGQITEACAALS</sequence>
<keyword evidence="4 6" id="KW-0808">Transferase</keyword>
<dbReference type="InterPro" id="IPR050596">
    <property type="entry name" value="AspAT/PAT-like"/>
</dbReference>
<dbReference type="CDD" id="cd00609">
    <property type="entry name" value="AAT_like"/>
    <property type="match status" value="1"/>
</dbReference>
<dbReference type="Gene3D" id="3.90.1150.10">
    <property type="entry name" value="Aspartate Aminotransferase, domain 1"/>
    <property type="match status" value="1"/>
</dbReference>
<dbReference type="GO" id="GO:0008483">
    <property type="term" value="F:transaminase activity"/>
    <property type="evidence" value="ECO:0007669"/>
    <property type="project" value="UniProtKB-KW"/>
</dbReference>
<dbReference type="PROSITE" id="PS00105">
    <property type="entry name" value="AA_TRANSFER_CLASS_1"/>
    <property type="match status" value="1"/>
</dbReference>